<name>A0AAD6WL48_9AGAR</name>
<evidence type="ECO:0000313" key="2">
    <source>
        <dbReference type="Proteomes" id="UP001218188"/>
    </source>
</evidence>
<organism evidence="1 2">
    <name type="scientific">Mycena alexandri</name>
    <dbReference type="NCBI Taxonomy" id="1745969"/>
    <lineage>
        <taxon>Eukaryota</taxon>
        <taxon>Fungi</taxon>
        <taxon>Dikarya</taxon>
        <taxon>Basidiomycota</taxon>
        <taxon>Agaricomycotina</taxon>
        <taxon>Agaricomycetes</taxon>
        <taxon>Agaricomycetidae</taxon>
        <taxon>Agaricales</taxon>
        <taxon>Marasmiineae</taxon>
        <taxon>Mycenaceae</taxon>
        <taxon>Mycena</taxon>
    </lineage>
</organism>
<dbReference type="AlphaFoldDB" id="A0AAD6WL48"/>
<comment type="caution">
    <text evidence="1">The sequence shown here is derived from an EMBL/GenBank/DDBJ whole genome shotgun (WGS) entry which is preliminary data.</text>
</comment>
<proteinExistence type="predicted"/>
<reference evidence="1" key="1">
    <citation type="submission" date="2023-03" db="EMBL/GenBank/DDBJ databases">
        <title>Massive genome expansion in bonnet fungi (Mycena s.s.) driven by repeated elements and novel gene families across ecological guilds.</title>
        <authorList>
            <consortium name="Lawrence Berkeley National Laboratory"/>
            <person name="Harder C.B."/>
            <person name="Miyauchi S."/>
            <person name="Viragh M."/>
            <person name="Kuo A."/>
            <person name="Thoen E."/>
            <person name="Andreopoulos B."/>
            <person name="Lu D."/>
            <person name="Skrede I."/>
            <person name="Drula E."/>
            <person name="Henrissat B."/>
            <person name="Morin E."/>
            <person name="Kohler A."/>
            <person name="Barry K."/>
            <person name="LaButti K."/>
            <person name="Morin E."/>
            <person name="Salamov A."/>
            <person name="Lipzen A."/>
            <person name="Mereny Z."/>
            <person name="Hegedus B."/>
            <person name="Baldrian P."/>
            <person name="Stursova M."/>
            <person name="Weitz H."/>
            <person name="Taylor A."/>
            <person name="Grigoriev I.V."/>
            <person name="Nagy L.G."/>
            <person name="Martin F."/>
            <person name="Kauserud H."/>
        </authorList>
    </citation>
    <scope>NUCLEOTIDE SEQUENCE</scope>
    <source>
        <strain evidence="1">CBHHK200</strain>
    </source>
</reference>
<protein>
    <submittedName>
        <fullName evidence="1">Uncharacterized protein</fullName>
    </submittedName>
</protein>
<sequence length="484" mass="54960">MCGLGLARKPGLGLGLTGLGLVDIEARAKAISPAKPSQGFWPEPWLRQITFPRFKNGETKYKFPGFMAWLGLENLKPEAQAHPSQQFGLAWLVKPWLGTTGFWLEAQACTSLLDQSIALIGHAEIVAFAQLLAQIKEDALPLYKWQPRRSGGNHRCRTRKPQAKWRDTELHRSMQMAAPYLSSDVERKELEMDLQLNRLRRNKYREIFGQERAILRASCEMFPDPRALGNWTSALVVARFRFNQPPNRTPRSGSAFTPQAAPSNLNRTPNRKFFIPEKAEFCSGSGFGHWLNRTRRSSSAFAEMCPELEPNRTLPALVGINTYYATKMMSEPMYSFLHLVDLTVRGGFLLRSTTVSVLKPSYALRRLHIVGLEWSMRRWLRKNGISYFAAILTHLRLSDLEDEIISEVETALELSGEVPPLPSTLEMVLVKPVFTPLPNEGCECCDPYRSMINSARWLRDKDPESCYSRPMLIPRQKIHISTNG</sequence>
<accession>A0AAD6WL48</accession>
<dbReference type="EMBL" id="JARJCM010000546">
    <property type="protein sequence ID" value="KAJ7016265.1"/>
    <property type="molecule type" value="Genomic_DNA"/>
</dbReference>
<gene>
    <name evidence="1" type="ORF">C8F04DRAFT_1202752</name>
</gene>
<evidence type="ECO:0000313" key="1">
    <source>
        <dbReference type="EMBL" id="KAJ7016265.1"/>
    </source>
</evidence>
<keyword evidence="2" id="KW-1185">Reference proteome</keyword>
<dbReference type="Proteomes" id="UP001218188">
    <property type="component" value="Unassembled WGS sequence"/>
</dbReference>